<keyword evidence="7 8" id="KW-0456">Lyase</keyword>
<evidence type="ECO:0000256" key="7">
    <source>
        <dbReference type="ARBA" id="ARBA00023239"/>
    </source>
</evidence>
<dbReference type="PROSITE" id="PS51144">
    <property type="entry name" value="ALPHA_CA_2"/>
    <property type="match status" value="1"/>
</dbReference>
<dbReference type="GO" id="GO:0005886">
    <property type="term" value="C:plasma membrane"/>
    <property type="evidence" value="ECO:0007669"/>
    <property type="project" value="TreeGrafter"/>
</dbReference>
<feature type="domain" description="BPTI/Kunitz inhibitor" evidence="11">
    <location>
        <begin position="325"/>
        <end position="374"/>
    </location>
</feature>
<dbReference type="InterPro" id="IPR020901">
    <property type="entry name" value="Prtase_inh_Kunz-CS"/>
</dbReference>
<dbReference type="KEGG" id="pmrn:116957655"/>
<evidence type="ECO:0000256" key="10">
    <source>
        <dbReference type="SAM" id="Phobius"/>
    </source>
</evidence>
<comment type="catalytic activity">
    <reaction evidence="8">
        <text>hydrogencarbonate + H(+) = CO2 + H2O</text>
        <dbReference type="Rhea" id="RHEA:10748"/>
        <dbReference type="ChEBI" id="CHEBI:15377"/>
        <dbReference type="ChEBI" id="CHEBI:15378"/>
        <dbReference type="ChEBI" id="CHEBI:16526"/>
        <dbReference type="ChEBI" id="CHEBI:17544"/>
        <dbReference type="EC" id="4.2.1.1"/>
    </reaction>
</comment>
<dbReference type="AlphaFoldDB" id="A0AAJ7UIK0"/>
<evidence type="ECO:0000259" key="12">
    <source>
        <dbReference type="PROSITE" id="PS51144"/>
    </source>
</evidence>
<evidence type="ECO:0000256" key="1">
    <source>
        <dbReference type="ARBA" id="ARBA00010718"/>
    </source>
</evidence>
<evidence type="ECO:0000256" key="5">
    <source>
        <dbReference type="ARBA" id="ARBA00023157"/>
    </source>
</evidence>
<dbReference type="CDD" id="cd00109">
    <property type="entry name" value="Kunitz-type"/>
    <property type="match status" value="1"/>
</dbReference>
<evidence type="ECO:0000313" key="13">
    <source>
        <dbReference type="Proteomes" id="UP001318040"/>
    </source>
</evidence>
<feature type="compositionally biased region" description="Polar residues" evidence="9">
    <location>
        <begin position="58"/>
        <end position="71"/>
    </location>
</feature>
<name>A0AAJ7UIK0_PETMA</name>
<dbReference type="InterPro" id="IPR036880">
    <property type="entry name" value="Kunitz_BPTI_sf"/>
</dbReference>
<dbReference type="InterPro" id="IPR018338">
    <property type="entry name" value="Carbonic_anhydrase_a-class_CS"/>
</dbReference>
<keyword evidence="3 8" id="KW-0479">Metal-binding</keyword>
<evidence type="ECO:0000256" key="6">
    <source>
        <dbReference type="ARBA" id="ARBA00023180"/>
    </source>
</evidence>
<keyword evidence="10" id="KW-0472">Membrane</keyword>
<feature type="domain" description="Alpha-carbonic anhydrase" evidence="12">
    <location>
        <begin position="46"/>
        <end position="307"/>
    </location>
</feature>
<protein>
    <recommendedName>
        <fullName evidence="2 8">Carbonic anhydrase</fullName>
        <ecNumber evidence="2 8">4.2.1.1</ecNumber>
    </recommendedName>
</protein>
<keyword evidence="4 8" id="KW-0862">Zinc</keyword>
<evidence type="ECO:0000259" key="11">
    <source>
        <dbReference type="PROSITE" id="PS50279"/>
    </source>
</evidence>
<comment type="similarity">
    <text evidence="1 8">Belongs to the alpha-carbonic anhydrase family.</text>
</comment>
<gene>
    <name evidence="14" type="primary">LOC116957655</name>
</gene>
<dbReference type="RefSeq" id="XP_032835890.1">
    <property type="nucleotide sequence ID" value="XM_032979999.1"/>
</dbReference>
<accession>A0AAJ7UIK0</accession>
<feature type="transmembrane region" description="Helical" evidence="10">
    <location>
        <begin position="466"/>
        <end position="485"/>
    </location>
</feature>
<dbReference type="Pfam" id="PF00014">
    <property type="entry name" value="Kunitz_BPTI"/>
    <property type="match status" value="2"/>
</dbReference>
<dbReference type="GO" id="GO:0008270">
    <property type="term" value="F:zinc ion binding"/>
    <property type="evidence" value="ECO:0007669"/>
    <property type="project" value="UniProtKB-UniRule"/>
</dbReference>
<keyword evidence="10" id="KW-0812">Transmembrane</keyword>
<comment type="function">
    <text evidence="8">Reversible hydration of carbon dioxide.</text>
</comment>
<feature type="domain" description="BPTI/Kunitz inhibitor" evidence="11">
    <location>
        <begin position="389"/>
        <end position="439"/>
    </location>
</feature>
<dbReference type="InterPro" id="IPR036398">
    <property type="entry name" value="CA_dom_sf"/>
</dbReference>
<dbReference type="FunFam" id="3.10.200.10:FF:000003">
    <property type="entry name" value="Carbonic anhydrase 12"/>
    <property type="match status" value="1"/>
</dbReference>
<dbReference type="InterPro" id="IPR002223">
    <property type="entry name" value="Kunitz_BPTI"/>
</dbReference>
<dbReference type="Gene3D" id="3.10.200.10">
    <property type="entry name" value="Alpha carbonic anhydrase"/>
    <property type="match status" value="1"/>
</dbReference>
<dbReference type="PROSITE" id="PS50279">
    <property type="entry name" value="BPTI_KUNITZ_2"/>
    <property type="match status" value="2"/>
</dbReference>
<dbReference type="SUPFAM" id="SSF57362">
    <property type="entry name" value="BPTI-like"/>
    <property type="match status" value="2"/>
</dbReference>
<dbReference type="SMART" id="SM00131">
    <property type="entry name" value="KU"/>
    <property type="match status" value="2"/>
</dbReference>
<evidence type="ECO:0000256" key="9">
    <source>
        <dbReference type="SAM" id="MobiDB-lite"/>
    </source>
</evidence>
<evidence type="ECO:0000256" key="8">
    <source>
        <dbReference type="RuleBase" id="RU367011"/>
    </source>
</evidence>
<sequence length="511" mass="55356">MLLLLPVASKVVLMRLWLLPLLLVAAAAVAPLSLAAHSSENGSSSAHWTHRGDGGQVTWPTTIPQCGGSSQSPVNIDSRLANVDNTLQPIVLHGFESLNAAYRMRNNGHTVKVYLPESMSVTTGLPSEHTASQLHLHWGARDEEPGGSEHTVDEQRYDAEMHVVLYNSESYASVAEALGKPQGLAVLGVLLQVGSQEHPAFQKIVDGLKNIKYSNQATDVGPFEVRSLLPPDLGRYFRYDGSLTTPPCTEGVSWIVFNQTVRVGVQQLEALRTGIMSTQQNDSQQELLDANYRLVQALNRRSVRASFRTSIAVRGKPGTDEAAPCQQPLERGGERGERRWGFDGARGVCVPFLREGQAGNANSFPDVVECSRSCLPNGATLFPERDLACKLPADSGPCEESTYRIHFNASNGLCESFPYSGCGGNGNSFPSTQACQRLCGARAITRQTSNNAASEPACECAGNTTAIILGLLLAVTVLTFFIYFYRQQKRKQKAATENAAMYTPATTKETI</sequence>
<organism evidence="13 14">
    <name type="scientific">Petromyzon marinus</name>
    <name type="common">Sea lamprey</name>
    <dbReference type="NCBI Taxonomy" id="7757"/>
    <lineage>
        <taxon>Eukaryota</taxon>
        <taxon>Metazoa</taxon>
        <taxon>Chordata</taxon>
        <taxon>Craniata</taxon>
        <taxon>Vertebrata</taxon>
        <taxon>Cyclostomata</taxon>
        <taxon>Hyperoartia</taxon>
        <taxon>Petromyzontiformes</taxon>
        <taxon>Petromyzontidae</taxon>
        <taxon>Petromyzon</taxon>
    </lineage>
</organism>
<feature type="region of interest" description="Disordered" evidence="9">
    <location>
        <begin position="41"/>
        <end position="71"/>
    </location>
</feature>
<evidence type="ECO:0000256" key="3">
    <source>
        <dbReference type="ARBA" id="ARBA00022723"/>
    </source>
</evidence>
<dbReference type="PANTHER" id="PTHR18952:SF84">
    <property type="entry name" value="CARBONIC ANHYDRASE 14"/>
    <property type="match status" value="1"/>
</dbReference>
<dbReference type="PANTHER" id="PTHR18952">
    <property type="entry name" value="CARBONIC ANHYDRASE"/>
    <property type="match status" value="1"/>
</dbReference>
<comment type="cofactor">
    <cofactor evidence="8">
        <name>Zn(2+)</name>
        <dbReference type="ChEBI" id="CHEBI:29105"/>
    </cofactor>
</comment>
<keyword evidence="8" id="KW-0732">Signal</keyword>
<feature type="signal peptide" evidence="8">
    <location>
        <begin position="1"/>
        <end position="35"/>
    </location>
</feature>
<keyword evidence="5" id="KW-1015">Disulfide bond</keyword>
<keyword evidence="10" id="KW-1133">Transmembrane helix</keyword>
<dbReference type="EC" id="4.2.1.1" evidence="2 8"/>
<keyword evidence="13" id="KW-1185">Reference proteome</keyword>
<dbReference type="InterPro" id="IPR001148">
    <property type="entry name" value="CA_dom"/>
</dbReference>
<dbReference type="Proteomes" id="UP001318040">
    <property type="component" value="Chromosome 1"/>
</dbReference>
<dbReference type="SUPFAM" id="SSF51069">
    <property type="entry name" value="Carbonic anhydrase"/>
    <property type="match status" value="1"/>
</dbReference>
<proteinExistence type="inferred from homology"/>
<dbReference type="GO" id="GO:0004867">
    <property type="term" value="F:serine-type endopeptidase inhibitor activity"/>
    <property type="evidence" value="ECO:0007669"/>
    <property type="project" value="InterPro"/>
</dbReference>
<dbReference type="InterPro" id="IPR023561">
    <property type="entry name" value="Carbonic_anhydrase_a-class"/>
</dbReference>
<dbReference type="PRINTS" id="PR00759">
    <property type="entry name" value="BASICPTASE"/>
</dbReference>
<reference evidence="14" key="1">
    <citation type="submission" date="2025-08" db="UniProtKB">
        <authorList>
            <consortium name="RefSeq"/>
        </authorList>
    </citation>
    <scope>IDENTIFICATION</scope>
    <source>
        <tissue evidence="14">Sperm</tissue>
    </source>
</reference>
<keyword evidence="6" id="KW-0325">Glycoprotein</keyword>
<evidence type="ECO:0000256" key="2">
    <source>
        <dbReference type="ARBA" id="ARBA00012925"/>
    </source>
</evidence>
<feature type="chain" id="PRO_5042313649" description="Carbonic anhydrase" evidence="8">
    <location>
        <begin position="36"/>
        <end position="511"/>
    </location>
</feature>
<dbReference type="Gene3D" id="4.10.410.10">
    <property type="entry name" value="Pancreatic trypsin inhibitor Kunitz domain"/>
    <property type="match status" value="2"/>
</dbReference>
<dbReference type="SMART" id="SM01057">
    <property type="entry name" value="Carb_anhydrase"/>
    <property type="match status" value="1"/>
</dbReference>
<dbReference type="GO" id="GO:0004089">
    <property type="term" value="F:carbonate dehydratase activity"/>
    <property type="evidence" value="ECO:0007669"/>
    <property type="project" value="UniProtKB-UniRule"/>
</dbReference>
<dbReference type="PROSITE" id="PS00280">
    <property type="entry name" value="BPTI_KUNITZ_1"/>
    <property type="match status" value="1"/>
</dbReference>
<dbReference type="Pfam" id="PF00194">
    <property type="entry name" value="Carb_anhydrase"/>
    <property type="match status" value="1"/>
</dbReference>
<dbReference type="PROSITE" id="PS00162">
    <property type="entry name" value="ALPHA_CA_1"/>
    <property type="match status" value="1"/>
</dbReference>
<feature type="region of interest" description="Disordered" evidence="9">
    <location>
        <begin position="315"/>
        <end position="337"/>
    </location>
</feature>
<evidence type="ECO:0000256" key="4">
    <source>
        <dbReference type="ARBA" id="ARBA00022833"/>
    </source>
</evidence>
<evidence type="ECO:0000313" key="14">
    <source>
        <dbReference type="RefSeq" id="XP_032835890.1"/>
    </source>
</evidence>